<feature type="transmembrane region" description="Helical" evidence="1">
    <location>
        <begin position="62"/>
        <end position="79"/>
    </location>
</feature>
<evidence type="ECO:0000313" key="3">
    <source>
        <dbReference type="Proteomes" id="UP000242415"/>
    </source>
</evidence>
<keyword evidence="1" id="KW-0472">Membrane</keyword>
<feature type="transmembrane region" description="Helical" evidence="1">
    <location>
        <begin position="86"/>
        <end position="106"/>
    </location>
</feature>
<feature type="transmembrane region" description="Helical" evidence="1">
    <location>
        <begin position="319"/>
        <end position="340"/>
    </location>
</feature>
<keyword evidence="1" id="KW-1133">Transmembrane helix</keyword>
<keyword evidence="3" id="KW-1185">Reference proteome</keyword>
<organism evidence="2 3">
    <name type="scientific">Micromonospora pattaloongensis</name>
    <dbReference type="NCBI Taxonomy" id="405436"/>
    <lineage>
        <taxon>Bacteria</taxon>
        <taxon>Bacillati</taxon>
        <taxon>Actinomycetota</taxon>
        <taxon>Actinomycetes</taxon>
        <taxon>Micromonosporales</taxon>
        <taxon>Micromonosporaceae</taxon>
        <taxon>Micromonospora</taxon>
    </lineage>
</organism>
<keyword evidence="1" id="KW-0812">Transmembrane</keyword>
<feature type="transmembrane region" description="Helical" evidence="1">
    <location>
        <begin position="139"/>
        <end position="156"/>
    </location>
</feature>
<feature type="transmembrane region" description="Helical" evidence="1">
    <location>
        <begin position="496"/>
        <end position="516"/>
    </location>
</feature>
<dbReference type="STRING" id="405436.SAMN05444365_104173"/>
<name>A0A1H3NV66_9ACTN</name>
<feature type="transmembrane region" description="Helical" evidence="1">
    <location>
        <begin position="272"/>
        <end position="290"/>
    </location>
</feature>
<dbReference type="RefSeq" id="WP_091556153.1">
    <property type="nucleotide sequence ID" value="NZ_FNPH01000004.1"/>
</dbReference>
<feature type="transmembrane region" description="Helical" evidence="1">
    <location>
        <begin position="296"/>
        <end position="312"/>
    </location>
</feature>
<feature type="transmembrane region" description="Helical" evidence="1">
    <location>
        <begin position="374"/>
        <end position="395"/>
    </location>
</feature>
<protein>
    <submittedName>
        <fullName evidence="2">Uncharacterized protein</fullName>
    </submittedName>
</protein>
<sequence length="612" mass="66204">MSSTAVAHRLAELRWPSRGRIAAVAAWSVPPVVLATGIQALTAARVTEIGPLGLVSALPPRLYAALAALTVGFVVAVFRRGGAPRALLAAHVVVLVVLLFGAAPIIEPLPRLLPGWLHVGFADYIARTGETLPQLDARFSWPGFFALVAMATRAAGMPDAMPLLGWAPVAFNLLYVAAVFRLARATSSDVRTAWLAVWLFVPANWVGQDYFGPQALNYLFYLVLLTVLLVWFRPRAFDHAHRHAHRPLRDRLSRMIRLPAPPLLSASSGNPYGVTSLLGLMVVVVVVFAASTASHQLTPVAIAMSVALLVLVRQCRVRALPVLLGVMVVGHLSYFTVPYWSGHLDEIFGSLGNVLGVLNSGAVERVQGDATHQIVVLFRVELAAAVWGLAALGAWRRMRAGDNDPALVALAGAPFLLLSMQSYGGEILLRVYSFALPFMAVLVAAHLAPVRRPRRALVMLMAVVLSAALTGAFFIARYGNESFEQVRRGDLAAVDWLYAHAPAGTSFVAATSNVPWRSRHVERYRYSTVSDDDRPVAVSAVEDELRANPSAFLILSRGQYVFGESFLGKPPGWGSALEQQVIGSGRFRQVYANADARVYVLTKKGEIRGGNR</sequence>
<reference evidence="3" key="1">
    <citation type="submission" date="2016-10" db="EMBL/GenBank/DDBJ databases">
        <authorList>
            <person name="Varghese N."/>
            <person name="Submissions S."/>
        </authorList>
    </citation>
    <scope>NUCLEOTIDE SEQUENCE [LARGE SCALE GENOMIC DNA]</scope>
    <source>
        <strain evidence="3">DSM 45245</strain>
    </source>
</reference>
<feature type="transmembrane region" description="Helical" evidence="1">
    <location>
        <begin position="431"/>
        <end position="450"/>
    </location>
</feature>
<dbReference type="Proteomes" id="UP000242415">
    <property type="component" value="Unassembled WGS sequence"/>
</dbReference>
<evidence type="ECO:0000256" key="1">
    <source>
        <dbReference type="SAM" id="Phobius"/>
    </source>
</evidence>
<dbReference type="OrthoDB" id="139907at2"/>
<feature type="transmembrane region" description="Helical" evidence="1">
    <location>
        <begin position="163"/>
        <end position="183"/>
    </location>
</feature>
<feature type="transmembrane region" description="Helical" evidence="1">
    <location>
        <begin position="457"/>
        <end position="476"/>
    </location>
</feature>
<evidence type="ECO:0000313" key="2">
    <source>
        <dbReference type="EMBL" id="SDY92630.1"/>
    </source>
</evidence>
<feature type="transmembrane region" description="Helical" evidence="1">
    <location>
        <begin position="21"/>
        <end position="42"/>
    </location>
</feature>
<feature type="transmembrane region" description="Helical" evidence="1">
    <location>
        <begin position="215"/>
        <end position="232"/>
    </location>
</feature>
<dbReference type="AlphaFoldDB" id="A0A1H3NV66"/>
<accession>A0A1H3NV66</accession>
<proteinExistence type="predicted"/>
<gene>
    <name evidence="2" type="ORF">SAMN05444365_104173</name>
</gene>
<feature type="transmembrane region" description="Helical" evidence="1">
    <location>
        <begin position="407"/>
        <end position="425"/>
    </location>
</feature>
<dbReference type="EMBL" id="FNPH01000004">
    <property type="protein sequence ID" value="SDY92630.1"/>
    <property type="molecule type" value="Genomic_DNA"/>
</dbReference>